<comment type="pathway">
    <text evidence="2 12">Amino-acid biosynthesis; L-serine biosynthesis; L-serine from 3-phospho-D-glycerate: step 2/3.</text>
</comment>
<organism evidence="14 15">
    <name type="scientific">Pusillimonas minor</name>
    <dbReference type="NCBI Taxonomy" id="2697024"/>
    <lineage>
        <taxon>Bacteria</taxon>
        <taxon>Pseudomonadati</taxon>
        <taxon>Pseudomonadota</taxon>
        <taxon>Betaproteobacteria</taxon>
        <taxon>Burkholderiales</taxon>
        <taxon>Alcaligenaceae</taxon>
        <taxon>Pusillimonas</taxon>
    </lineage>
</organism>
<evidence type="ECO:0000256" key="6">
    <source>
        <dbReference type="ARBA" id="ARBA00022679"/>
    </source>
</evidence>
<dbReference type="PANTHER" id="PTHR43247:SF1">
    <property type="entry name" value="PHOSPHOSERINE AMINOTRANSFERASE"/>
    <property type="match status" value="1"/>
</dbReference>
<dbReference type="NCBIfam" id="TIGR01364">
    <property type="entry name" value="serC_1"/>
    <property type="match status" value="1"/>
</dbReference>
<keyword evidence="15" id="KW-1185">Reference proteome</keyword>
<dbReference type="HAMAP" id="MF_00160">
    <property type="entry name" value="SerC_aminotrans_5"/>
    <property type="match status" value="1"/>
</dbReference>
<keyword evidence="12" id="KW-0963">Cytoplasm</keyword>
<protein>
    <recommendedName>
        <fullName evidence="12">Phosphoserine aminotransferase</fullName>
        <ecNumber evidence="12">2.6.1.52</ecNumber>
    </recommendedName>
    <alternativeName>
        <fullName evidence="12">Phosphohydroxythreonine aminotransferase</fullName>
        <shortName evidence="12">PSAT</shortName>
    </alternativeName>
</protein>
<evidence type="ECO:0000259" key="13">
    <source>
        <dbReference type="Pfam" id="PF00266"/>
    </source>
</evidence>
<dbReference type="InterPro" id="IPR015421">
    <property type="entry name" value="PyrdxlP-dep_Trfase_major"/>
</dbReference>
<evidence type="ECO:0000256" key="1">
    <source>
        <dbReference type="ARBA" id="ARBA00004915"/>
    </source>
</evidence>
<keyword evidence="6 12" id="KW-0808">Transferase</keyword>
<evidence type="ECO:0000256" key="8">
    <source>
        <dbReference type="ARBA" id="ARBA00023096"/>
    </source>
</evidence>
<comment type="cofactor">
    <cofactor evidence="12">
        <name>pyridoxal 5'-phosphate</name>
        <dbReference type="ChEBI" id="CHEBI:597326"/>
    </cofactor>
    <text evidence="12">Binds 1 pyridoxal phosphate per subunit.</text>
</comment>
<feature type="binding site" evidence="12">
    <location>
        <position position="211"/>
    </location>
    <ligand>
        <name>pyridoxal 5'-phosphate</name>
        <dbReference type="ChEBI" id="CHEBI:597326"/>
    </ligand>
</feature>
<dbReference type="UniPathway" id="UPA00135">
    <property type="reaction ID" value="UER00197"/>
</dbReference>
<dbReference type="InterPro" id="IPR015422">
    <property type="entry name" value="PyrdxlP-dep_Trfase_small"/>
</dbReference>
<dbReference type="GO" id="GO:0006564">
    <property type="term" value="P:L-serine biosynthetic process"/>
    <property type="evidence" value="ECO:0007669"/>
    <property type="project" value="UniProtKB-UniRule"/>
</dbReference>
<dbReference type="PIRSF" id="PIRSF000525">
    <property type="entry name" value="SerC"/>
    <property type="match status" value="1"/>
</dbReference>
<feature type="binding site" evidence="12">
    <location>
        <position position="42"/>
    </location>
    <ligand>
        <name>L-glutamate</name>
        <dbReference type="ChEBI" id="CHEBI:29985"/>
    </ligand>
</feature>
<comment type="subunit">
    <text evidence="12">Homodimer.</text>
</comment>
<dbReference type="GO" id="GO:0004648">
    <property type="term" value="F:O-phospho-L-serine:2-oxoglutarate aminotransferase activity"/>
    <property type="evidence" value="ECO:0007669"/>
    <property type="project" value="UniProtKB-UniRule"/>
</dbReference>
<dbReference type="Gene3D" id="3.90.1150.10">
    <property type="entry name" value="Aspartate Aminotransferase, domain 1"/>
    <property type="match status" value="1"/>
</dbReference>
<dbReference type="UniPathway" id="UPA00244">
    <property type="reaction ID" value="UER00311"/>
</dbReference>
<dbReference type="NCBIfam" id="NF003764">
    <property type="entry name" value="PRK05355.1"/>
    <property type="match status" value="1"/>
</dbReference>
<dbReference type="SUPFAM" id="SSF53383">
    <property type="entry name" value="PLP-dependent transferases"/>
    <property type="match status" value="1"/>
</dbReference>
<keyword evidence="5 12" id="KW-0028">Amino-acid biosynthesis</keyword>
<keyword evidence="4 12" id="KW-0032">Aminotransferase</keyword>
<dbReference type="Proteomes" id="UP000545386">
    <property type="component" value="Unassembled WGS sequence"/>
</dbReference>
<dbReference type="InterPro" id="IPR015424">
    <property type="entry name" value="PyrdxlP-dep_Trfase"/>
</dbReference>
<keyword evidence="7 12" id="KW-0663">Pyridoxal phosphate</keyword>
<comment type="function">
    <text evidence="12">Catalyzes the reversible conversion of 3-phosphohydroxypyruvate to phosphoserine and of 3-hydroxy-2-oxo-4-phosphonooxybutanoate to phosphohydroxythreonine.</text>
</comment>
<dbReference type="GO" id="GO:0008615">
    <property type="term" value="P:pyridoxine biosynthetic process"/>
    <property type="evidence" value="ECO:0007669"/>
    <property type="project" value="UniProtKB-UniRule"/>
</dbReference>
<evidence type="ECO:0000256" key="12">
    <source>
        <dbReference type="HAMAP-Rule" id="MF_00160"/>
    </source>
</evidence>
<evidence type="ECO:0000256" key="5">
    <source>
        <dbReference type="ARBA" id="ARBA00022605"/>
    </source>
</evidence>
<evidence type="ECO:0000256" key="10">
    <source>
        <dbReference type="ARBA" id="ARBA00047630"/>
    </source>
</evidence>
<dbReference type="RefSeq" id="WP_185778278.1">
    <property type="nucleotide sequence ID" value="NZ_JACJUU010000001.1"/>
</dbReference>
<evidence type="ECO:0000256" key="11">
    <source>
        <dbReference type="ARBA" id="ARBA00049007"/>
    </source>
</evidence>
<keyword evidence="9 12" id="KW-0718">Serine biosynthesis</keyword>
<comment type="catalytic activity">
    <reaction evidence="11 12">
        <text>O-phospho-L-serine + 2-oxoglutarate = 3-phosphooxypyruvate + L-glutamate</text>
        <dbReference type="Rhea" id="RHEA:14329"/>
        <dbReference type="ChEBI" id="CHEBI:16810"/>
        <dbReference type="ChEBI" id="CHEBI:18110"/>
        <dbReference type="ChEBI" id="CHEBI:29985"/>
        <dbReference type="ChEBI" id="CHEBI:57524"/>
        <dbReference type="EC" id="2.6.1.52"/>
    </reaction>
</comment>
<dbReference type="AlphaFoldDB" id="A0A842HM70"/>
<evidence type="ECO:0000313" key="14">
    <source>
        <dbReference type="EMBL" id="MBC2768430.1"/>
    </source>
</evidence>
<comment type="similarity">
    <text evidence="3 12">Belongs to the class-V pyridoxal-phosphate-dependent aminotransferase family. SerC subfamily.</text>
</comment>
<keyword evidence="8 12" id="KW-0664">Pyridoxine biosynthesis</keyword>
<dbReference type="EC" id="2.6.1.52" evidence="12"/>
<comment type="caution">
    <text evidence="14">The sequence shown here is derived from an EMBL/GenBank/DDBJ whole genome shotgun (WGS) entry which is preliminary data.</text>
</comment>
<comment type="subcellular location">
    <subcellularLocation>
        <location evidence="12">Cytoplasm</location>
    </subcellularLocation>
</comment>
<gene>
    <name evidence="12 14" type="primary">serC</name>
    <name evidence="14" type="ORF">GTU67_00690</name>
</gene>
<feature type="binding site" evidence="12">
    <location>
        <begin position="253"/>
        <end position="254"/>
    </location>
    <ligand>
        <name>pyridoxal 5'-phosphate</name>
        <dbReference type="ChEBI" id="CHEBI:597326"/>
    </ligand>
</feature>
<feature type="binding site" evidence="12">
    <location>
        <position position="188"/>
    </location>
    <ligand>
        <name>pyridoxal 5'-phosphate</name>
        <dbReference type="ChEBI" id="CHEBI:597326"/>
    </ligand>
</feature>
<feature type="binding site" evidence="12">
    <location>
        <position position="104"/>
    </location>
    <ligand>
        <name>pyridoxal 5'-phosphate</name>
        <dbReference type="ChEBI" id="CHEBI:597326"/>
    </ligand>
</feature>
<feature type="binding site" evidence="12">
    <location>
        <begin position="76"/>
        <end position="77"/>
    </location>
    <ligand>
        <name>pyridoxal 5'-phosphate</name>
        <dbReference type="ChEBI" id="CHEBI:597326"/>
    </ligand>
</feature>
<dbReference type="Pfam" id="PF00266">
    <property type="entry name" value="Aminotran_5"/>
    <property type="match status" value="1"/>
</dbReference>
<feature type="domain" description="Aminotransferase class V" evidence="13">
    <location>
        <begin position="5"/>
        <end position="364"/>
    </location>
</feature>
<dbReference type="GO" id="GO:0005737">
    <property type="term" value="C:cytoplasm"/>
    <property type="evidence" value="ECO:0007669"/>
    <property type="project" value="UniProtKB-SubCell"/>
</dbReference>
<dbReference type="CDD" id="cd00611">
    <property type="entry name" value="PSAT_like"/>
    <property type="match status" value="1"/>
</dbReference>
<evidence type="ECO:0000256" key="3">
    <source>
        <dbReference type="ARBA" id="ARBA00006904"/>
    </source>
</evidence>
<feature type="binding site" evidence="12">
    <location>
        <position position="163"/>
    </location>
    <ligand>
        <name>pyridoxal 5'-phosphate</name>
        <dbReference type="ChEBI" id="CHEBI:597326"/>
    </ligand>
</feature>
<comment type="caution">
    <text evidence="12">Lacks conserved residue(s) required for the propagation of feature annotation.</text>
</comment>
<dbReference type="EMBL" id="JACJUU010000001">
    <property type="protein sequence ID" value="MBC2768430.1"/>
    <property type="molecule type" value="Genomic_DNA"/>
</dbReference>
<dbReference type="Gene3D" id="3.40.640.10">
    <property type="entry name" value="Type I PLP-dependent aspartate aminotransferase-like (Major domain)"/>
    <property type="match status" value="1"/>
</dbReference>
<evidence type="ECO:0000256" key="4">
    <source>
        <dbReference type="ARBA" id="ARBA00022576"/>
    </source>
</evidence>
<evidence type="ECO:0000313" key="15">
    <source>
        <dbReference type="Proteomes" id="UP000545386"/>
    </source>
</evidence>
<name>A0A842HM70_9BURK</name>
<reference evidence="14 15" key="1">
    <citation type="submission" date="2020-08" db="EMBL/GenBank/DDBJ databases">
        <title>Paraeoetvoesia sp. YC-7-48 draft genome sequence.</title>
        <authorList>
            <person name="Yao L."/>
        </authorList>
    </citation>
    <scope>NUCLEOTIDE SEQUENCE [LARGE SCALE GENOMIC DNA]</scope>
    <source>
        <strain evidence="15">YC-7-48</strain>
    </source>
</reference>
<dbReference type="FunFam" id="3.90.1150.10:FF:000006">
    <property type="entry name" value="Phosphoserine aminotransferase"/>
    <property type="match status" value="1"/>
</dbReference>
<dbReference type="PANTHER" id="PTHR43247">
    <property type="entry name" value="PHOSPHOSERINE AMINOTRANSFERASE"/>
    <property type="match status" value="1"/>
</dbReference>
<dbReference type="InterPro" id="IPR000192">
    <property type="entry name" value="Aminotrans_V_dom"/>
</dbReference>
<comment type="pathway">
    <text evidence="1 12">Cofactor biosynthesis; pyridoxine 5'-phosphate biosynthesis; pyridoxine 5'-phosphate from D-erythrose 4-phosphate: step 3/5.</text>
</comment>
<evidence type="ECO:0000256" key="2">
    <source>
        <dbReference type="ARBA" id="ARBA00005099"/>
    </source>
</evidence>
<proteinExistence type="inferred from homology"/>
<accession>A0A842HM70</accession>
<evidence type="ECO:0000256" key="9">
    <source>
        <dbReference type="ARBA" id="ARBA00023299"/>
    </source>
</evidence>
<feature type="modified residue" description="N6-(pyridoxal phosphate)lysine" evidence="12">
    <location>
        <position position="212"/>
    </location>
</feature>
<comment type="catalytic activity">
    <reaction evidence="10 12">
        <text>4-(phosphooxy)-L-threonine + 2-oxoglutarate = (R)-3-hydroxy-2-oxo-4-phosphooxybutanoate + L-glutamate</text>
        <dbReference type="Rhea" id="RHEA:16573"/>
        <dbReference type="ChEBI" id="CHEBI:16810"/>
        <dbReference type="ChEBI" id="CHEBI:29985"/>
        <dbReference type="ChEBI" id="CHEBI:58452"/>
        <dbReference type="ChEBI" id="CHEBI:58538"/>
        <dbReference type="EC" id="2.6.1.52"/>
    </reaction>
</comment>
<dbReference type="InterPro" id="IPR022278">
    <property type="entry name" value="Pser_aminoTfrase"/>
</dbReference>
<sequence>MTRPWNFSAGPSVMPLQVLQQAAAEMTDWQGSGMSVMEMSHRGKQFMHIRDQAEADLRTLLGVPDDYAVLFLQGGATGENAILPLNLIGRNGANKADYIVSGAWSEKSAKEARKYGDAAVVATSASEAVIDGRHQAPYTWFPDAGQWQVRPDTAYVHFCSNETIGGVEFTQWPDLAAVGAPGVPLVVDASSHILSRPIDFSKAAVVYAGAQKNAGPAGVTLLIIRRDLIGHALPTCPSAFDYANVEKNDSMYNTPPTYAIYMAGLVFKWLLAQGGVEAIEQENIRKAQALYQYIDGSGFYQNRVHPDVRSRMNVPFFLVDESLNAEFLAQADAAGLLQLKGHKSVGGMRASIYNAMPFEGVQALITFMKEFERRHG</sequence>
<evidence type="ECO:0000256" key="7">
    <source>
        <dbReference type="ARBA" id="ARBA00022898"/>
    </source>
</evidence>
<dbReference type="FunFam" id="3.40.640.10:FF:000010">
    <property type="entry name" value="Phosphoserine aminotransferase"/>
    <property type="match status" value="1"/>
</dbReference>
<dbReference type="GO" id="GO:0030170">
    <property type="term" value="F:pyridoxal phosphate binding"/>
    <property type="evidence" value="ECO:0007669"/>
    <property type="project" value="UniProtKB-UniRule"/>
</dbReference>